<dbReference type="Pfam" id="PF13273">
    <property type="entry name" value="DUF4064"/>
    <property type="match status" value="1"/>
</dbReference>
<name>A0ABU4GB67_9BACL</name>
<proteinExistence type="predicted"/>
<keyword evidence="1" id="KW-0472">Membrane</keyword>
<keyword evidence="1" id="KW-1133">Transmembrane helix</keyword>
<keyword evidence="4" id="KW-1185">Reference proteome</keyword>
<feature type="transmembrane region" description="Helical" evidence="1">
    <location>
        <begin position="72"/>
        <end position="95"/>
    </location>
</feature>
<feature type="transmembrane region" description="Helical" evidence="1">
    <location>
        <begin position="12"/>
        <end position="34"/>
    </location>
</feature>
<sequence length="157" mass="17327">MNRTAERVLSIIAVVMSAVGTIFAFIGMGFFNLIKNDPAIRQEMEMEFMADPTMTPADVEAIFTFFDVIGGFMWLIIIAMILSIILNIIGIVNIWNNKNAKLAGIMFIIAGVLAGILSLSSILLYIAAILCFTKKPPLQEDIQFADQPHDGDTMRPL</sequence>
<evidence type="ECO:0000259" key="2">
    <source>
        <dbReference type="Pfam" id="PF13273"/>
    </source>
</evidence>
<dbReference type="Proteomes" id="UP001282284">
    <property type="component" value="Unassembled WGS sequence"/>
</dbReference>
<organism evidence="3 4">
    <name type="scientific">Sporosarcina saromensis</name>
    <dbReference type="NCBI Taxonomy" id="359365"/>
    <lineage>
        <taxon>Bacteria</taxon>
        <taxon>Bacillati</taxon>
        <taxon>Bacillota</taxon>
        <taxon>Bacilli</taxon>
        <taxon>Bacillales</taxon>
        <taxon>Caryophanaceae</taxon>
        <taxon>Sporosarcina</taxon>
    </lineage>
</organism>
<dbReference type="RefSeq" id="WP_317945084.1">
    <property type="nucleotide sequence ID" value="NZ_JAUBDI010000014.1"/>
</dbReference>
<feature type="transmembrane region" description="Helical" evidence="1">
    <location>
        <begin position="102"/>
        <end position="130"/>
    </location>
</feature>
<protein>
    <submittedName>
        <fullName evidence="3">DUF4064 domain-containing protein</fullName>
    </submittedName>
</protein>
<comment type="caution">
    <text evidence="3">The sequence shown here is derived from an EMBL/GenBank/DDBJ whole genome shotgun (WGS) entry which is preliminary data.</text>
</comment>
<keyword evidence="1" id="KW-0812">Transmembrane</keyword>
<evidence type="ECO:0000313" key="3">
    <source>
        <dbReference type="EMBL" id="MDW0114210.1"/>
    </source>
</evidence>
<evidence type="ECO:0000256" key="1">
    <source>
        <dbReference type="SAM" id="Phobius"/>
    </source>
</evidence>
<dbReference type="EMBL" id="JAUBDI010000014">
    <property type="protein sequence ID" value="MDW0114210.1"/>
    <property type="molecule type" value="Genomic_DNA"/>
</dbReference>
<dbReference type="InterPro" id="IPR025273">
    <property type="entry name" value="DUF4064"/>
</dbReference>
<accession>A0ABU4GB67</accession>
<reference evidence="3 4" key="1">
    <citation type="submission" date="2023-06" db="EMBL/GenBank/DDBJ databases">
        <title>Sporosarcina sp. nov., isolated from Korean traditional fermented seafood 'Jeotgal'.</title>
        <authorList>
            <person name="Yang A.I."/>
            <person name="Shin N.-R."/>
        </authorList>
    </citation>
    <scope>NUCLEOTIDE SEQUENCE [LARGE SCALE GENOMIC DNA]</scope>
    <source>
        <strain evidence="3 4">KCTC13119</strain>
    </source>
</reference>
<feature type="domain" description="DUF4064" evidence="2">
    <location>
        <begin position="2"/>
        <end position="116"/>
    </location>
</feature>
<evidence type="ECO:0000313" key="4">
    <source>
        <dbReference type="Proteomes" id="UP001282284"/>
    </source>
</evidence>
<gene>
    <name evidence="3" type="ORF">QT711_13520</name>
</gene>